<proteinExistence type="predicted"/>
<name>K0S2M8_THAOC</name>
<feature type="region of interest" description="Disordered" evidence="1">
    <location>
        <begin position="1"/>
        <end position="120"/>
    </location>
</feature>
<comment type="caution">
    <text evidence="2">The sequence shown here is derived from an EMBL/GenBank/DDBJ whole genome shotgun (WGS) entry which is preliminary data.</text>
</comment>
<protein>
    <submittedName>
        <fullName evidence="2">Uncharacterized protein</fullName>
    </submittedName>
</protein>
<accession>K0S2M8</accession>
<dbReference type="AlphaFoldDB" id="K0S2M8"/>
<dbReference type="EMBL" id="AGNL01038391">
    <property type="protein sequence ID" value="EJK53142.1"/>
    <property type="molecule type" value="Genomic_DNA"/>
</dbReference>
<evidence type="ECO:0000313" key="2">
    <source>
        <dbReference type="EMBL" id="EJK53142.1"/>
    </source>
</evidence>
<reference evidence="2 3" key="1">
    <citation type="journal article" date="2012" name="Genome Biol.">
        <title>Genome and low-iron response of an oceanic diatom adapted to chronic iron limitation.</title>
        <authorList>
            <person name="Lommer M."/>
            <person name="Specht M."/>
            <person name="Roy A.S."/>
            <person name="Kraemer L."/>
            <person name="Andreson R."/>
            <person name="Gutowska M.A."/>
            <person name="Wolf J."/>
            <person name="Bergner S.V."/>
            <person name="Schilhabel M.B."/>
            <person name="Klostermeier U.C."/>
            <person name="Beiko R.G."/>
            <person name="Rosenstiel P."/>
            <person name="Hippler M."/>
            <person name="Laroche J."/>
        </authorList>
    </citation>
    <scope>NUCLEOTIDE SEQUENCE [LARGE SCALE GENOMIC DNA]</scope>
    <source>
        <strain evidence="2 3">CCMP1005</strain>
    </source>
</reference>
<evidence type="ECO:0000256" key="1">
    <source>
        <dbReference type="SAM" id="MobiDB-lite"/>
    </source>
</evidence>
<dbReference type="Proteomes" id="UP000266841">
    <property type="component" value="Unassembled WGS sequence"/>
</dbReference>
<keyword evidence="3" id="KW-1185">Reference proteome</keyword>
<organism evidence="2 3">
    <name type="scientific">Thalassiosira oceanica</name>
    <name type="common">Marine diatom</name>
    <dbReference type="NCBI Taxonomy" id="159749"/>
    <lineage>
        <taxon>Eukaryota</taxon>
        <taxon>Sar</taxon>
        <taxon>Stramenopiles</taxon>
        <taxon>Ochrophyta</taxon>
        <taxon>Bacillariophyta</taxon>
        <taxon>Coscinodiscophyceae</taxon>
        <taxon>Thalassiosirophycidae</taxon>
        <taxon>Thalassiosirales</taxon>
        <taxon>Thalassiosiraceae</taxon>
        <taxon>Thalassiosira</taxon>
    </lineage>
</organism>
<feature type="non-terminal residue" evidence="2">
    <location>
        <position position="1"/>
    </location>
</feature>
<gene>
    <name evidence="2" type="ORF">THAOC_27479</name>
</gene>
<feature type="compositionally biased region" description="Basic and acidic residues" evidence="1">
    <location>
        <begin position="91"/>
        <end position="111"/>
    </location>
</feature>
<evidence type="ECO:0000313" key="3">
    <source>
        <dbReference type="Proteomes" id="UP000266841"/>
    </source>
</evidence>
<feature type="compositionally biased region" description="Basic and acidic residues" evidence="1">
    <location>
        <begin position="33"/>
        <end position="69"/>
    </location>
</feature>
<sequence length="180" mass="18758">HGSPSGGVGVESSYLSRRLADGGADDGGAGAARSEKDAESPDRESDYIGTVEERRTPSRDRVDSRDHSSSRTSYAEWAANSSAGGGMPKKRSLDSWRDDGGDGRRERREQGRSANDVTDLEVLGVTVQGVNAALSSGAVPASPGRAPDGAARSGEAQPYVLSGAKFHPRGCVWDVSIQVG</sequence>